<protein>
    <recommendedName>
        <fullName evidence="3">DUF3325 domain-containing protein</fullName>
    </recommendedName>
</protein>
<dbReference type="RefSeq" id="WP_112375062.1">
    <property type="nucleotide sequence ID" value="NZ_CP068089.1"/>
</dbReference>
<dbReference type="Proteomes" id="UP000251241">
    <property type="component" value="Unassembled WGS sequence"/>
</dbReference>
<accession>A0A2X2J0P2</accession>
<dbReference type="GeneID" id="97182895"/>
<evidence type="ECO:0008006" key="3">
    <source>
        <dbReference type="Google" id="ProtNLM"/>
    </source>
</evidence>
<sequence>MYSTLLIVILMGAYLFYNTSKKVKFGPRPQWLEKLCAQTKFVRTLSMLLLIFPFIAVLYLQGFGAGFFAFFAYFMCMMCLVVLLNPYRYFKLYPIMGLYVFSLCVELLIS</sequence>
<name>A0A2X2J0P2_SPHMU</name>
<dbReference type="AlphaFoldDB" id="A0A2X2J0P2"/>
<proteinExistence type="predicted"/>
<reference evidence="1 2" key="1">
    <citation type="submission" date="2018-06" db="EMBL/GenBank/DDBJ databases">
        <authorList>
            <consortium name="Pathogen Informatics"/>
            <person name="Doyle S."/>
        </authorList>
    </citation>
    <scope>NUCLEOTIDE SEQUENCE [LARGE SCALE GENOMIC DNA]</scope>
    <source>
        <strain evidence="1 2">NCTC11343</strain>
    </source>
</reference>
<organism evidence="1 2">
    <name type="scientific">Sphingobacterium multivorum</name>
    <dbReference type="NCBI Taxonomy" id="28454"/>
    <lineage>
        <taxon>Bacteria</taxon>
        <taxon>Pseudomonadati</taxon>
        <taxon>Bacteroidota</taxon>
        <taxon>Sphingobacteriia</taxon>
        <taxon>Sphingobacteriales</taxon>
        <taxon>Sphingobacteriaceae</taxon>
        <taxon>Sphingobacterium</taxon>
    </lineage>
</organism>
<evidence type="ECO:0000313" key="1">
    <source>
        <dbReference type="EMBL" id="SPZ87568.1"/>
    </source>
</evidence>
<gene>
    <name evidence="1" type="ORF">NCTC11343_02993</name>
</gene>
<evidence type="ECO:0000313" key="2">
    <source>
        <dbReference type="Proteomes" id="UP000251241"/>
    </source>
</evidence>
<dbReference type="EMBL" id="UAUU01000009">
    <property type="protein sequence ID" value="SPZ87568.1"/>
    <property type="molecule type" value="Genomic_DNA"/>
</dbReference>